<comment type="caution">
    <text evidence="6">The sequence shown here is derived from an EMBL/GenBank/DDBJ whole genome shotgun (WGS) entry which is preliminary data.</text>
</comment>
<keyword evidence="3 5" id="KW-1133">Transmembrane helix</keyword>
<gene>
    <name evidence="6" type="ORF">HYX28_02190</name>
</gene>
<accession>A0A932A6F5</accession>
<sequence>MGSPGAAPAPAGSGSSDNIIGLLCYSPVAIIADIFVLVAEPYKNSKFLRFHAFQSLFLFAACIVVSIGLTVIGIVLGMIAGPLALIMFPIQMLFSLGILIIAVMMMIKAYGMQMTQLPVIGKMAMDQANK</sequence>
<organism evidence="6 7">
    <name type="scientific">Candidatus Korobacter versatilis</name>
    <dbReference type="NCBI Taxonomy" id="658062"/>
    <lineage>
        <taxon>Bacteria</taxon>
        <taxon>Pseudomonadati</taxon>
        <taxon>Acidobacteriota</taxon>
        <taxon>Terriglobia</taxon>
        <taxon>Terriglobales</taxon>
        <taxon>Candidatus Korobacteraceae</taxon>
        <taxon>Candidatus Korobacter</taxon>
    </lineage>
</organism>
<dbReference type="GO" id="GO:0016020">
    <property type="term" value="C:membrane"/>
    <property type="evidence" value="ECO:0007669"/>
    <property type="project" value="UniProtKB-SubCell"/>
</dbReference>
<evidence type="ECO:0000256" key="1">
    <source>
        <dbReference type="ARBA" id="ARBA00004141"/>
    </source>
</evidence>
<dbReference type="PANTHER" id="PTHR36460:SF1">
    <property type="entry name" value="UPF0132 DOMAIN PROTEIN (AFU_ORTHOLOGUE AFUA_3G10255)"/>
    <property type="match status" value="1"/>
</dbReference>
<keyword evidence="4 5" id="KW-0472">Membrane</keyword>
<feature type="transmembrane region" description="Helical" evidence="5">
    <location>
        <begin position="86"/>
        <end position="107"/>
    </location>
</feature>
<protein>
    <recommendedName>
        <fullName evidence="8">Transmembrane protein</fullName>
    </recommendedName>
</protein>
<feature type="transmembrane region" description="Helical" evidence="5">
    <location>
        <begin position="20"/>
        <end position="39"/>
    </location>
</feature>
<proteinExistence type="predicted"/>
<dbReference type="PANTHER" id="PTHR36460">
    <property type="entry name" value="UPF0132 DOMAIN PROTEIN (AFU_ORTHOLOGUE AFUA_3G10255)"/>
    <property type="match status" value="1"/>
</dbReference>
<comment type="subcellular location">
    <subcellularLocation>
        <location evidence="1">Membrane</location>
        <topology evidence="1">Multi-pass membrane protein</topology>
    </subcellularLocation>
</comment>
<evidence type="ECO:0000256" key="3">
    <source>
        <dbReference type="ARBA" id="ARBA00022989"/>
    </source>
</evidence>
<evidence type="ECO:0000313" key="6">
    <source>
        <dbReference type="EMBL" id="MBI2677573.1"/>
    </source>
</evidence>
<name>A0A932A6F5_9BACT</name>
<reference evidence="6" key="1">
    <citation type="submission" date="2020-07" db="EMBL/GenBank/DDBJ databases">
        <title>Huge and variable diversity of episymbiotic CPR bacteria and DPANN archaea in groundwater ecosystems.</title>
        <authorList>
            <person name="He C.Y."/>
            <person name="Keren R."/>
            <person name="Whittaker M."/>
            <person name="Farag I.F."/>
            <person name="Doudna J."/>
            <person name="Cate J.H.D."/>
            <person name="Banfield J.F."/>
        </authorList>
    </citation>
    <scope>NUCLEOTIDE SEQUENCE</scope>
    <source>
        <strain evidence="6">NC_groundwater_580_Pr5_B-0.1um_64_19</strain>
    </source>
</reference>
<evidence type="ECO:0000256" key="4">
    <source>
        <dbReference type="ARBA" id="ARBA00023136"/>
    </source>
</evidence>
<dbReference type="EMBL" id="JACPNR010000004">
    <property type="protein sequence ID" value="MBI2677573.1"/>
    <property type="molecule type" value="Genomic_DNA"/>
</dbReference>
<evidence type="ECO:0008006" key="8">
    <source>
        <dbReference type="Google" id="ProtNLM"/>
    </source>
</evidence>
<evidence type="ECO:0000313" key="7">
    <source>
        <dbReference type="Proteomes" id="UP000779809"/>
    </source>
</evidence>
<evidence type="ECO:0000256" key="2">
    <source>
        <dbReference type="ARBA" id="ARBA00022692"/>
    </source>
</evidence>
<evidence type="ECO:0000256" key="5">
    <source>
        <dbReference type="SAM" id="Phobius"/>
    </source>
</evidence>
<dbReference type="AlphaFoldDB" id="A0A932A6F5"/>
<dbReference type="Proteomes" id="UP000779809">
    <property type="component" value="Unassembled WGS sequence"/>
</dbReference>
<keyword evidence="2 5" id="KW-0812">Transmembrane</keyword>
<feature type="transmembrane region" description="Helical" evidence="5">
    <location>
        <begin position="51"/>
        <end position="80"/>
    </location>
</feature>